<sequence length="235" mass="26286">MRRTPMKPGAAPMKRTAFARGERIEAREVTKIATKAAREKKHKCAVRTCRAEFVRPAPFVIWCSPECGTVLAMAKLEKQKQTTARAERKDRQQKLVKFKRKADHVADCQKAFNAWVRFRDRNEPCIDCNRYSDGSALTGGEYDAGHYLSRGSHPHLRFDERNVFKQLKGCNRPGGTTAASFRAGVIARIGLAAVEALEADNEPRHYTVDQLVAMTARYKKLLKDLKATAAPAAGI</sequence>
<dbReference type="InterPro" id="IPR008713">
    <property type="entry name" value="Phage_lambda_NinG"/>
</dbReference>
<evidence type="ECO:0000313" key="2">
    <source>
        <dbReference type="Proteomes" id="UP000466332"/>
    </source>
</evidence>
<protein>
    <submittedName>
        <fullName evidence="1">Recombination protein NinG</fullName>
    </submittedName>
</protein>
<gene>
    <name evidence="1" type="ORF">GTP55_25545</name>
</gene>
<proteinExistence type="predicted"/>
<accession>A0ABW9WP26</accession>
<dbReference type="EMBL" id="WWCS01000024">
    <property type="protein sequence ID" value="MYN42713.1"/>
    <property type="molecule type" value="Genomic_DNA"/>
</dbReference>
<name>A0ABW9WP26_9BURK</name>
<comment type="caution">
    <text evidence="1">The sequence shown here is derived from an EMBL/GenBank/DDBJ whole genome shotgun (WGS) entry which is preliminary data.</text>
</comment>
<dbReference type="Proteomes" id="UP000466332">
    <property type="component" value="Unassembled WGS sequence"/>
</dbReference>
<keyword evidence="2" id="KW-1185">Reference proteome</keyword>
<reference evidence="1 2" key="1">
    <citation type="submission" date="2019-12" db="EMBL/GenBank/DDBJ databases">
        <title>Novel species isolated from a subtropical stream in China.</title>
        <authorList>
            <person name="Lu H."/>
        </authorList>
    </citation>
    <scope>NUCLEOTIDE SEQUENCE [LARGE SCALE GENOMIC DNA]</scope>
    <source>
        <strain evidence="1 2">FT109W</strain>
    </source>
</reference>
<dbReference type="Pfam" id="PF05766">
    <property type="entry name" value="NinG"/>
    <property type="match status" value="1"/>
</dbReference>
<evidence type="ECO:0000313" key="1">
    <source>
        <dbReference type="EMBL" id="MYN42713.1"/>
    </source>
</evidence>
<organism evidence="1 2">
    <name type="scientific">Duganella margarita</name>
    <dbReference type="NCBI Taxonomy" id="2692170"/>
    <lineage>
        <taxon>Bacteria</taxon>
        <taxon>Pseudomonadati</taxon>
        <taxon>Pseudomonadota</taxon>
        <taxon>Betaproteobacteria</taxon>
        <taxon>Burkholderiales</taxon>
        <taxon>Oxalobacteraceae</taxon>
        <taxon>Telluria group</taxon>
        <taxon>Duganella</taxon>
    </lineage>
</organism>
<dbReference type="RefSeq" id="WP_161047601.1">
    <property type="nucleotide sequence ID" value="NZ_WWCS01000024.1"/>
</dbReference>